<dbReference type="HOGENOM" id="CLU_036532_0_0_1"/>
<evidence type="ECO:0000313" key="13">
    <source>
        <dbReference type="Proteomes" id="UP000019804"/>
    </source>
</evidence>
<evidence type="ECO:0000256" key="9">
    <source>
        <dbReference type="RuleBase" id="RU003515"/>
    </source>
</evidence>
<feature type="region of interest" description="Disordered" evidence="10">
    <location>
        <begin position="1"/>
        <end position="27"/>
    </location>
</feature>
<dbReference type="InterPro" id="IPR004649">
    <property type="entry name" value="RNase_H2_suA"/>
</dbReference>
<dbReference type="EC" id="3.1.26.4" evidence="9"/>
<evidence type="ECO:0000256" key="1">
    <source>
        <dbReference type="ARBA" id="ARBA00000077"/>
    </source>
</evidence>
<dbReference type="FunFam" id="1.10.10.460:FF:000001">
    <property type="entry name" value="Ribonuclease"/>
    <property type="match status" value="1"/>
</dbReference>
<dbReference type="InterPro" id="IPR001352">
    <property type="entry name" value="RNase_HII/HIII"/>
</dbReference>
<dbReference type="InterPro" id="IPR024567">
    <property type="entry name" value="RNase_HII/HIII_dom"/>
</dbReference>
<evidence type="ECO:0000256" key="4">
    <source>
        <dbReference type="ARBA" id="ARBA00022722"/>
    </source>
</evidence>
<dbReference type="GeneID" id="63695709"/>
<dbReference type="GO" id="GO:0003723">
    <property type="term" value="F:RNA binding"/>
    <property type="evidence" value="ECO:0007669"/>
    <property type="project" value="UniProtKB-UniRule"/>
</dbReference>
<organism evidence="12 13">
    <name type="scientific">Aspergillus ruber (strain CBS 135680)</name>
    <dbReference type="NCBI Taxonomy" id="1388766"/>
    <lineage>
        <taxon>Eukaryota</taxon>
        <taxon>Fungi</taxon>
        <taxon>Dikarya</taxon>
        <taxon>Ascomycota</taxon>
        <taxon>Pezizomycotina</taxon>
        <taxon>Eurotiomycetes</taxon>
        <taxon>Eurotiomycetidae</taxon>
        <taxon>Eurotiales</taxon>
        <taxon>Aspergillaceae</taxon>
        <taxon>Aspergillus</taxon>
        <taxon>Aspergillus subgen. Aspergillus</taxon>
    </lineage>
</organism>
<dbReference type="Gene3D" id="3.30.420.10">
    <property type="entry name" value="Ribonuclease H-like superfamily/Ribonuclease H"/>
    <property type="match status" value="1"/>
</dbReference>
<dbReference type="STRING" id="1388766.A0A017SSM9"/>
<evidence type="ECO:0000256" key="3">
    <source>
        <dbReference type="ARBA" id="ARBA00007058"/>
    </source>
</evidence>
<dbReference type="PANTHER" id="PTHR10954">
    <property type="entry name" value="RIBONUCLEASE H2 SUBUNIT A"/>
    <property type="match status" value="1"/>
</dbReference>
<dbReference type="RefSeq" id="XP_040643247.1">
    <property type="nucleotide sequence ID" value="XM_040780585.1"/>
</dbReference>
<dbReference type="GO" id="GO:0004523">
    <property type="term" value="F:RNA-DNA hybrid ribonuclease activity"/>
    <property type="evidence" value="ECO:0007669"/>
    <property type="project" value="UniProtKB-UniRule"/>
</dbReference>
<dbReference type="GO" id="GO:0043137">
    <property type="term" value="P:DNA replication, removal of RNA primer"/>
    <property type="evidence" value="ECO:0007669"/>
    <property type="project" value="TreeGrafter"/>
</dbReference>
<dbReference type="InterPro" id="IPR012337">
    <property type="entry name" value="RNaseH-like_sf"/>
</dbReference>
<feature type="domain" description="RNase H type-2" evidence="11">
    <location>
        <begin position="69"/>
        <end position="308"/>
    </location>
</feature>
<feature type="binding site" evidence="8">
    <location>
        <position position="76"/>
    </location>
    <ligand>
        <name>a divalent metal cation</name>
        <dbReference type="ChEBI" id="CHEBI:60240"/>
    </ligand>
</feature>
<reference evidence="13" key="1">
    <citation type="journal article" date="2014" name="Nat. Commun.">
        <title>Genomic adaptations of the halophilic Dead Sea filamentous fungus Eurotium rubrum.</title>
        <authorList>
            <person name="Kis-Papo T."/>
            <person name="Weig A.R."/>
            <person name="Riley R."/>
            <person name="Persoh D."/>
            <person name="Salamov A."/>
            <person name="Sun H."/>
            <person name="Lipzen A."/>
            <person name="Wasser S.P."/>
            <person name="Rambold G."/>
            <person name="Grigoriev I.V."/>
            <person name="Nevo E."/>
        </authorList>
    </citation>
    <scope>NUCLEOTIDE SEQUENCE [LARGE SCALE GENOMIC DNA]</scope>
    <source>
        <strain evidence="13">CBS 135680</strain>
    </source>
</reference>
<evidence type="ECO:0000256" key="2">
    <source>
        <dbReference type="ARBA" id="ARBA00001946"/>
    </source>
</evidence>
<keyword evidence="6 8" id="KW-0255">Endonuclease</keyword>
<dbReference type="AlphaFoldDB" id="A0A017SSM9"/>
<accession>A0A017SSM9</accession>
<name>A0A017SSM9_ASPRC</name>
<sequence>MVDYIENPVDAVHGETSTTTNDNNDSNVSFLPPSIDRSLLISGESFSHYSPCPTAIATQNSTQSPNITPYVLGVDEAGRGPVLGPMVYSAFYLPAELHHSLLAREYSFDDSKVLTPAVRANLMRLICTEGNPLFESCGWATKLLSARDISSGMMRSGTGIYNLNAQAMDATIEIIRGIVEERKVDVKEVYIDTIGNPATYQQKLERIFPSLKITVAKKADSLYPCVSAASVVAKVTRDIALDTCYETLLAAQQKSERIVTADNWGSGYPSDSKCAGWLRRNMNPIFGWGNECRFSWGTAKEMLELKGGVKVDWLVEEDEGMRLSEFLSTGTVKGTDRGELRDWYGHKMAEVL</sequence>
<dbReference type="NCBIfam" id="TIGR00729">
    <property type="entry name" value="ribonuclease HII"/>
    <property type="match status" value="1"/>
</dbReference>
<comment type="cofactor">
    <cofactor evidence="8">
        <name>Mn(2+)</name>
        <dbReference type="ChEBI" id="CHEBI:29035"/>
    </cofactor>
    <cofactor evidence="8">
        <name>Mg(2+)</name>
        <dbReference type="ChEBI" id="CHEBI:18420"/>
    </cofactor>
    <text evidence="8">Manganese or magnesium. Binds 1 divalent metal ion per monomer in the absence of substrate. May bind a second metal ion after substrate binding.</text>
</comment>
<gene>
    <name evidence="12" type="ORF">EURHEDRAFT_407541</name>
</gene>
<feature type="binding site" evidence="8">
    <location>
        <position position="75"/>
    </location>
    <ligand>
        <name>a divalent metal cation</name>
        <dbReference type="ChEBI" id="CHEBI:60240"/>
    </ligand>
</feature>
<feature type="compositionally biased region" description="Low complexity" evidence="10">
    <location>
        <begin position="16"/>
        <end position="27"/>
    </location>
</feature>
<dbReference type="GO" id="GO:0006298">
    <property type="term" value="P:mismatch repair"/>
    <property type="evidence" value="ECO:0007669"/>
    <property type="project" value="TreeGrafter"/>
</dbReference>
<comment type="function">
    <text evidence="9">Endonuclease that specifically degrades the RNA of RNA-DNA hybrids.</text>
</comment>
<dbReference type="GO" id="GO:0046872">
    <property type="term" value="F:metal ion binding"/>
    <property type="evidence" value="ECO:0007669"/>
    <property type="project" value="UniProtKB-KW"/>
</dbReference>
<dbReference type="EMBL" id="KK088411">
    <property type="protein sequence ID" value="EYE99559.1"/>
    <property type="molecule type" value="Genomic_DNA"/>
</dbReference>
<dbReference type="OrthoDB" id="7462577at2759"/>
<dbReference type="PANTHER" id="PTHR10954:SF7">
    <property type="entry name" value="RIBONUCLEASE H2 SUBUNIT A"/>
    <property type="match status" value="1"/>
</dbReference>
<evidence type="ECO:0000256" key="5">
    <source>
        <dbReference type="ARBA" id="ARBA00022723"/>
    </source>
</evidence>
<proteinExistence type="inferred from homology"/>
<keyword evidence="13" id="KW-1185">Reference proteome</keyword>
<evidence type="ECO:0000256" key="7">
    <source>
        <dbReference type="ARBA" id="ARBA00022801"/>
    </source>
</evidence>
<comment type="catalytic activity">
    <reaction evidence="1 8 9">
        <text>Endonucleolytic cleavage to 5'-phosphomonoester.</text>
        <dbReference type="EC" id="3.1.26.4"/>
    </reaction>
</comment>
<keyword evidence="4 8" id="KW-0540">Nuclease</keyword>
<feature type="binding site" evidence="8">
    <location>
        <position position="192"/>
    </location>
    <ligand>
        <name>a divalent metal cation</name>
        <dbReference type="ChEBI" id="CHEBI:60240"/>
    </ligand>
</feature>
<keyword evidence="5 8" id="KW-0479">Metal-binding</keyword>
<dbReference type="CDD" id="cd07181">
    <property type="entry name" value="RNase_HII_eukaryota_like"/>
    <property type="match status" value="1"/>
</dbReference>
<dbReference type="SUPFAM" id="SSF53098">
    <property type="entry name" value="Ribonuclease H-like"/>
    <property type="match status" value="1"/>
</dbReference>
<comment type="cofactor">
    <cofactor evidence="2">
        <name>Mg(2+)</name>
        <dbReference type="ChEBI" id="CHEBI:18420"/>
    </cofactor>
</comment>
<evidence type="ECO:0000313" key="12">
    <source>
        <dbReference type="EMBL" id="EYE99559.1"/>
    </source>
</evidence>
<dbReference type="InterPro" id="IPR036397">
    <property type="entry name" value="RNaseH_sf"/>
</dbReference>
<evidence type="ECO:0000256" key="10">
    <source>
        <dbReference type="SAM" id="MobiDB-lite"/>
    </source>
</evidence>
<comment type="similarity">
    <text evidence="3">Belongs to the RNase HII family. Eukaryotic subfamily.</text>
</comment>
<dbReference type="Gene3D" id="1.10.10.460">
    <property type="entry name" value="Ribonuclease hii. Domain 2"/>
    <property type="match status" value="1"/>
</dbReference>
<dbReference type="InterPro" id="IPR023160">
    <property type="entry name" value="RNase_HII_hlx-loop-hlx_cap_dom"/>
</dbReference>
<dbReference type="GO" id="GO:0032299">
    <property type="term" value="C:ribonuclease H2 complex"/>
    <property type="evidence" value="ECO:0007669"/>
    <property type="project" value="TreeGrafter"/>
</dbReference>
<dbReference type="Pfam" id="PF01351">
    <property type="entry name" value="RNase_HII"/>
    <property type="match status" value="1"/>
</dbReference>
<evidence type="ECO:0000256" key="8">
    <source>
        <dbReference type="PROSITE-ProRule" id="PRU01319"/>
    </source>
</evidence>
<keyword evidence="7 8" id="KW-0378">Hydrolase</keyword>
<dbReference type="PROSITE" id="PS51975">
    <property type="entry name" value="RNASE_H_2"/>
    <property type="match status" value="1"/>
</dbReference>
<evidence type="ECO:0000259" key="11">
    <source>
        <dbReference type="PROSITE" id="PS51975"/>
    </source>
</evidence>
<evidence type="ECO:0000256" key="6">
    <source>
        <dbReference type="ARBA" id="ARBA00022759"/>
    </source>
</evidence>
<dbReference type="FunFam" id="3.30.420.10:FF:000016">
    <property type="entry name" value="Ribonuclease"/>
    <property type="match status" value="1"/>
</dbReference>
<protein>
    <recommendedName>
        <fullName evidence="9">Ribonuclease</fullName>
        <ecNumber evidence="9">3.1.26.4</ecNumber>
    </recommendedName>
</protein>
<dbReference type="Proteomes" id="UP000019804">
    <property type="component" value="Unassembled WGS sequence"/>
</dbReference>